<reference evidence="1" key="2">
    <citation type="submission" date="2025-08" db="UniProtKB">
        <authorList>
            <consortium name="Ensembl"/>
        </authorList>
    </citation>
    <scope>IDENTIFICATION</scope>
</reference>
<dbReference type="AlphaFoldDB" id="A0A8I5NDY3"/>
<reference evidence="1" key="3">
    <citation type="submission" date="2025-09" db="UniProtKB">
        <authorList>
            <consortium name="Ensembl"/>
        </authorList>
    </citation>
    <scope>IDENTIFICATION</scope>
</reference>
<dbReference type="Ensembl" id="ENSPANT00000074520.1">
    <property type="protein sequence ID" value="ENSPANP00000051205.1"/>
    <property type="gene ID" value="ENSPANG00000039840.1"/>
</dbReference>
<evidence type="ECO:0000313" key="1">
    <source>
        <dbReference type="Ensembl" id="ENSPANP00000051205.1"/>
    </source>
</evidence>
<keyword evidence="2" id="KW-1185">Reference proteome</keyword>
<dbReference type="Proteomes" id="UP000028761">
    <property type="component" value="Chromosome 3"/>
</dbReference>
<proteinExistence type="predicted"/>
<dbReference type="PANTHER" id="PTHR46254">
    <property type="entry name" value="PROTEIN GVQW1-RELATED"/>
    <property type="match status" value="1"/>
</dbReference>
<accession>A0A8I5NDY3</accession>
<dbReference type="GeneTree" id="ENSGT00940000165497"/>
<sequence>MEAQYTQYFIVCVLSPSYIFIYLETESHSVAQAGVQWPDLSSLQAPPPGFVPFSCLSLPSSWDYRCPPPHPASFLYFSVQTGFHCVSQDGVDLLTL</sequence>
<name>A0A8I5NDY3_PAPAN</name>
<organism evidence="1 2">
    <name type="scientific">Papio anubis</name>
    <name type="common">Olive baboon</name>
    <dbReference type="NCBI Taxonomy" id="9555"/>
    <lineage>
        <taxon>Eukaryota</taxon>
        <taxon>Metazoa</taxon>
        <taxon>Chordata</taxon>
        <taxon>Craniata</taxon>
        <taxon>Vertebrata</taxon>
        <taxon>Euteleostomi</taxon>
        <taxon>Mammalia</taxon>
        <taxon>Eutheria</taxon>
        <taxon>Euarchontoglires</taxon>
        <taxon>Primates</taxon>
        <taxon>Haplorrhini</taxon>
        <taxon>Catarrhini</taxon>
        <taxon>Cercopithecidae</taxon>
        <taxon>Cercopithecinae</taxon>
        <taxon>Papio</taxon>
    </lineage>
</organism>
<protein>
    <submittedName>
        <fullName evidence="1">Uncharacterized protein</fullName>
    </submittedName>
</protein>
<reference evidence="1 2" key="1">
    <citation type="submission" date="2012-03" db="EMBL/GenBank/DDBJ databases">
        <title>Whole Genome Assembly of Papio anubis.</title>
        <authorList>
            <person name="Liu Y.L."/>
            <person name="Abraham K.A."/>
            <person name="Akbar H.A."/>
            <person name="Ali S.A."/>
            <person name="Anosike U.A."/>
            <person name="Aqrawi P.A."/>
            <person name="Arias F.A."/>
            <person name="Attaway T.A."/>
            <person name="Awwad R.A."/>
            <person name="Babu C.B."/>
            <person name="Bandaranaike D.B."/>
            <person name="Battles P.B."/>
            <person name="Bell A.B."/>
            <person name="Beltran B.B."/>
            <person name="Berhane-Mersha D.B."/>
            <person name="Bess C.B."/>
            <person name="Bickham C.B."/>
            <person name="Bolden T.B."/>
            <person name="Carter K.C."/>
            <person name="Chau D.C."/>
            <person name="Chavez A.C."/>
            <person name="Clerc-Blankenburg K.C."/>
            <person name="Coyle M.C."/>
            <person name="Dao M.D."/>
            <person name="Davila M.L.D."/>
            <person name="Davy-Carroll L.D."/>
            <person name="Denson S.D."/>
            <person name="Dinh H.D."/>
            <person name="Fernandez S.F."/>
            <person name="Fernando P.F."/>
            <person name="Forbes L.F."/>
            <person name="Francis C.F."/>
            <person name="Francisco L.F."/>
            <person name="Fu Q.F."/>
            <person name="Garcia-Iii R.G."/>
            <person name="Garrett T.G."/>
            <person name="Gross S.G."/>
            <person name="Gubbala S.G."/>
            <person name="Hirani K.H."/>
            <person name="Hogues M.H."/>
            <person name="Hollins B.H."/>
            <person name="Jackson L.J."/>
            <person name="Javaid M.J."/>
            <person name="Jhangiani S.J."/>
            <person name="Johnson A.J."/>
            <person name="Johnson B.J."/>
            <person name="Jones J.J."/>
            <person name="Joshi V.J."/>
            <person name="Kalu J.K."/>
            <person name="Khan N.K."/>
            <person name="Korchina V.K."/>
            <person name="Kovar C.K."/>
            <person name="Lago L.L."/>
            <person name="Lara F.L."/>
            <person name="Le T.-K.L."/>
            <person name="Lee S.L."/>
            <person name="Legall-Iii F.L."/>
            <person name="Lemon S.L."/>
            <person name="Liu J.L."/>
            <person name="Liu Y.-S.L."/>
            <person name="Liyanage D.L."/>
            <person name="Lopez J.L."/>
            <person name="Lorensuhewa L.L."/>
            <person name="Mata R.M."/>
            <person name="Mathew T.M."/>
            <person name="Mercado C.M."/>
            <person name="Mercado I.M."/>
            <person name="Morales K.M."/>
            <person name="Morgan M.M."/>
            <person name="Munidasa M.M."/>
            <person name="Ngo D.N."/>
            <person name="Nguyen L.N."/>
            <person name="Nguyen T.N."/>
            <person name="Nguyen N.N."/>
            <person name="Obregon M.O."/>
            <person name="Okwuonu G.O."/>
            <person name="Ongeri F.O."/>
            <person name="Onwere C.O."/>
            <person name="Osifeso I.O."/>
            <person name="Parra A.P."/>
            <person name="Patil S.P."/>
            <person name="Perez A.P."/>
            <person name="Perez Y.P."/>
            <person name="Pham C.P."/>
            <person name="Pu L.-L.P."/>
            <person name="Puazo M.P."/>
            <person name="Quiroz J.Q."/>
            <person name="Rouhana J.R."/>
            <person name="Ruiz M.R."/>
            <person name="Ruiz S.-J.R."/>
            <person name="Saada N.S."/>
            <person name="Santibanez J.S."/>
            <person name="Scheel M.S."/>
            <person name="Schneider B.S."/>
            <person name="Simmons D.S."/>
            <person name="Sisson I.S."/>
            <person name="Tang L.-Y.T."/>
            <person name="Thornton R.T."/>
            <person name="Tisius J.T."/>
            <person name="Toledanes G.T."/>
            <person name="Trejos Z.T."/>
            <person name="Usmani K.U."/>
            <person name="Varghese R.V."/>
            <person name="Vattathil S.V."/>
            <person name="Vee V.V."/>
            <person name="Walker D.W."/>
            <person name="Weissenberger G.W."/>
            <person name="White C.W."/>
            <person name="Williams A.W."/>
            <person name="Woodworth J.W."/>
            <person name="Wright R.W."/>
            <person name="Zhu Y.Z."/>
            <person name="Han Y.H."/>
            <person name="Newsham I.N."/>
            <person name="Nazareth L.N."/>
            <person name="Worley K.W."/>
            <person name="Muzny D.M."/>
            <person name="Rogers J.R."/>
            <person name="Gibbs R.G."/>
        </authorList>
    </citation>
    <scope>NUCLEOTIDE SEQUENCE [LARGE SCALE GENOMIC DNA]</scope>
</reference>
<evidence type="ECO:0000313" key="2">
    <source>
        <dbReference type="Proteomes" id="UP000028761"/>
    </source>
</evidence>